<dbReference type="AlphaFoldDB" id="A0A317EKU5"/>
<dbReference type="GO" id="GO:0004175">
    <property type="term" value="F:endopeptidase activity"/>
    <property type="evidence" value="ECO:0007669"/>
    <property type="project" value="UniProtKB-ARBA"/>
</dbReference>
<dbReference type="PANTHER" id="PTHR36435:SF1">
    <property type="entry name" value="CAAX AMINO TERMINAL PROTEASE FAMILY PROTEIN"/>
    <property type="match status" value="1"/>
</dbReference>
<keyword evidence="4" id="KW-1185">Reference proteome</keyword>
<feature type="transmembrane region" description="Helical" evidence="1">
    <location>
        <begin position="182"/>
        <end position="201"/>
    </location>
</feature>
<keyword evidence="1" id="KW-0812">Transmembrane</keyword>
<dbReference type="Proteomes" id="UP000245379">
    <property type="component" value="Unassembled WGS sequence"/>
</dbReference>
<feature type="transmembrane region" description="Helical" evidence="1">
    <location>
        <begin position="12"/>
        <end position="33"/>
    </location>
</feature>
<dbReference type="RefSeq" id="WP_109927047.1">
    <property type="nucleotide sequence ID" value="NZ_QGNZ01000004.1"/>
</dbReference>
<keyword evidence="1" id="KW-1133">Transmembrane helix</keyword>
<feature type="domain" description="CAAX prenyl protease 2/Lysostaphin resistance protein A-like" evidence="2">
    <location>
        <begin position="129"/>
        <end position="219"/>
    </location>
</feature>
<evidence type="ECO:0000259" key="2">
    <source>
        <dbReference type="Pfam" id="PF02517"/>
    </source>
</evidence>
<feature type="transmembrane region" description="Helical" evidence="1">
    <location>
        <begin position="208"/>
        <end position="225"/>
    </location>
</feature>
<comment type="caution">
    <text evidence="3">The sequence shown here is derived from an EMBL/GenBank/DDBJ whole genome shotgun (WGS) entry which is preliminary data.</text>
</comment>
<dbReference type="PANTHER" id="PTHR36435">
    <property type="entry name" value="SLR1288 PROTEIN"/>
    <property type="match status" value="1"/>
</dbReference>
<dbReference type="EMBL" id="QGNZ01000004">
    <property type="protein sequence ID" value="PWS26483.1"/>
    <property type="molecule type" value="Genomic_DNA"/>
</dbReference>
<dbReference type="OrthoDB" id="9779573at2"/>
<dbReference type="InterPro" id="IPR003675">
    <property type="entry name" value="Rce1/LyrA-like_dom"/>
</dbReference>
<feature type="transmembrane region" description="Helical" evidence="1">
    <location>
        <begin position="129"/>
        <end position="146"/>
    </location>
</feature>
<name>A0A317EKU5_9SPHI</name>
<feature type="transmembrane region" description="Helical" evidence="1">
    <location>
        <begin position="158"/>
        <end position="176"/>
    </location>
</feature>
<dbReference type="GO" id="GO:0080120">
    <property type="term" value="P:CAAX-box protein maturation"/>
    <property type="evidence" value="ECO:0007669"/>
    <property type="project" value="UniProtKB-ARBA"/>
</dbReference>
<proteinExistence type="predicted"/>
<organism evidence="3 4">
    <name type="scientific">Pedobacter yonginense</name>
    <dbReference type="NCBI Taxonomy" id="651869"/>
    <lineage>
        <taxon>Bacteria</taxon>
        <taxon>Pseudomonadati</taxon>
        <taxon>Bacteroidota</taxon>
        <taxon>Sphingobacteriia</taxon>
        <taxon>Sphingobacteriales</taxon>
        <taxon>Sphingobacteriaceae</taxon>
        <taxon>Pedobacter</taxon>
    </lineage>
</organism>
<dbReference type="Pfam" id="PF02517">
    <property type="entry name" value="Rce1-like"/>
    <property type="match status" value="1"/>
</dbReference>
<evidence type="ECO:0000256" key="1">
    <source>
        <dbReference type="SAM" id="Phobius"/>
    </source>
</evidence>
<dbReference type="InterPro" id="IPR052710">
    <property type="entry name" value="CAAX_protease"/>
</dbReference>
<feature type="transmembrane region" description="Helical" evidence="1">
    <location>
        <begin position="39"/>
        <end position="62"/>
    </location>
</feature>
<evidence type="ECO:0000313" key="4">
    <source>
        <dbReference type="Proteomes" id="UP000245379"/>
    </source>
</evidence>
<reference evidence="3 4" key="1">
    <citation type="submission" date="2018-05" db="EMBL/GenBank/DDBJ databases">
        <title>Pedobacter paludis sp. nov., isolated from wetland soil.</title>
        <authorList>
            <person name="Zhang Y."/>
            <person name="Wang G."/>
        </authorList>
    </citation>
    <scope>NUCLEOTIDE SEQUENCE [LARGE SCALE GENOMIC DNA]</scope>
    <source>
        <strain evidence="3 4">KCTC22721</strain>
    </source>
</reference>
<gene>
    <name evidence="3" type="ORF">DHW03_17035</name>
</gene>
<evidence type="ECO:0000313" key="3">
    <source>
        <dbReference type="EMBL" id="PWS26483.1"/>
    </source>
</evidence>
<feature type="transmembrane region" description="Helical" evidence="1">
    <location>
        <begin position="83"/>
        <end position="109"/>
    </location>
</feature>
<sequence>MHDTVKSNKRIIIGVIFILALLFVQQITFSPFLKSIGATANGITVFTSRLLMWFSLLLLWFYTIKIEKQKFIIWEEKNYNIPFYIVSVILMFIAIIIGIVFIHKIVALLGLKSNSASLVRIIAIFKTHYWLMVVTAITAGIVEELIFRAYMQPRLEHLFKSPVSAIVVSSVLFGLLHFQYGTLINVLGPIFIGAIFAIHYYKFRNIKVLILSHFLWDFILLTLSLKK</sequence>
<keyword evidence="1" id="KW-0472">Membrane</keyword>
<protein>
    <recommendedName>
        <fullName evidence="2">CAAX prenyl protease 2/Lysostaphin resistance protein A-like domain-containing protein</fullName>
    </recommendedName>
</protein>
<accession>A0A317EKU5</accession>